<organism evidence="3 4">
    <name type="scientific">Candidatus Magasanikbacteria bacterium CG11_big_fil_rev_8_21_14_0_20_39_34</name>
    <dbReference type="NCBI Taxonomy" id="1974653"/>
    <lineage>
        <taxon>Bacteria</taxon>
        <taxon>Candidatus Magasanikiibacteriota</taxon>
    </lineage>
</organism>
<reference evidence="3 4" key="1">
    <citation type="submission" date="2017-09" db="EMBL/GenBank/DDBJ databases">
        <title>Depth-based differentiation of microbial function through sediment-hosted aquifers and enrichment of novel symbionts in the deep terrestrial subsurface.</title>
        <authorList>
            <person name="Probst A.J."/>
            <person name="Ladd B."/>
            <person name="Jarett J.K."/>
            <person name="Geller-Mcgrath D.E."/>
            <person name="Sieber C.M."/>
            <person name="Emerson J.B."/>
            <person name="Anantharaman K."/>
            <person name="Thomas B.C."/>
            <person name="Malmstrom R."/>
            <person name="Stieglmeier M."/>
            <person name="Klingl A."/>
            <person name="Woyke T."/>
            <person name="Ryan C.M."/>
            <person name="Banfield J.F."/>
        </authorList>
    </citation>
    <scope>NUCLEOTIDE SEQUENCE [LARGE SCALE GENOMIC DNA]</scope>
    <source>
        <strain evidence="3">CG11_big_fil_rev_8_21_14_0_20_39_34</strain>
    </source>
</reference>
<gene>
    <name evidence="3" type="ORF">COV59_02225</name>
</gene>
<evidence type="ECO:0008006" key="5">
    <source>
        <dbReference type="Google" id="ProtNLM"/>
    </source>
</evidence>
<keyword evidence="2" id="KW-0378">Hydrolase</keyword>
<evidence type="ECO:0000256" key="2">
    <source>
        <dbReference type="ARBA" id="ARBA00022801"/>
    </source>
</evidence>
<dbReference type="Pfam" id="PF01725">
    <property type="entry name" value="Ham1p_like"/>
    <property type="match status" value="1"/>
</dbReference>
<dbReference type="AlphaFoldDB" id="A0A2H0N519"/>
<comment type="similarity">
    <text evidence="1">Belongs to the HAM1 NTPase family.</text>
</comment>
<dbReference type="InterPro" id="IPR029001">
    <property type="entry name" value="ITPase-like_fam"/>
</dbReference>
<comment type="caution">
    <text evidence="3">The sequence shown here is derived from an EMBL/GenBank/DDBJ whole genome shotgun (WGS) entry which is preliminary data.</text>
</comment>
<dbReference type="Proteomes" id="UP000229600">
    <property type="component" value="Unassembled WGS sequence"/>
</dbReference>
<evidence type="ECO:0000313" key="4">
    <source>
        <dbReference type="Proteomes" id="UP000229600"/>
    </source>
</evidence>
<dbReference type="EMBL" id="PCWN01000007">
    <property type="protein sequence ID" value="PIR03978.1"/>
    <property type="molecule type" value="Genomic_DNA"/>
</dbReference>
<sequence>MKSVTFITGNQDKADYLEKYLGYPVDHVKLDLDEIQSMDLKEIVEHKIKQAYQSIQKPVIVEDVSLEFAALNGLPGPFIRFFVDKVPFKSICSMIPPQSRAATARCVFGYYDGNILKLFEGSLNGTIAEEPAGENGFGWDKIFIPDGYSVTRASLSEEDDKKTYLQVKPFAKLKEFLLSE</sequence>
<evidence type="ECO:0000313" key="3">
    <source>
        <dbReference type="EMBL" id="PIR03978.1"/>
    </source>
</evidence>
<protein>
    <recommendedName>
        <fullName evidence="5">Non-canonical purine NTP pyrophosphatase</fullName>
    </recommendedName>
</protein>
<dbReference type="InterPro" id="IPR002637">
    <property type="entry name" value="RdgB/HAM1"/>
</dbReference>
<dbReference type="CDD" id="cd00515">
    <property type="entry name" value="HAM1"/>
    <property type="match status" value="1"/>
</dbReference>
<dbReference type="PANTHER" id="PTHR11067">
    <property type="entry name" value="INOSINE TRIPHOSPHATE PYROPHOSPHATASE/HAM1 PROTEIN"/>
    <property type="match status" value="1"/>
</dbReference>
<dbReference type="SUPFAM" id="SSF52972">
    <property type="entry name" value="ITPase-like"/>
    <property type="match status" value="1"/>
</dbReference>
<dbReference type="GO" id="GO:0005737">
    <property type="term" value="C:cytoplasm"/>
    <property type="evidence" value="ECO:0007669"/>
    <property type="project" value="TreeGrafter"/>
</dbReference>
<accession>A0A2H0N519</accession>
<dbReference type="GO" id="GO:0009143">
    <property type="term" value="P:nucleoside triphosphate catabolic process"/>
    <property type="evidence" value="ECO:0007669"/>
    <property type="project" value="InterPro"/>
</dbReference>
<dbReference type="Gene3D" id="3.90.950.10">
    <property type="match status" value="1"/>
</dbReference>
<evidence type="ECO:0000256" key="1">
    <source>
        <dbReference type="ARBA" id="ARBA00008023"/>
    </source>
</evidence>
<proteinExistence type="inferred from homology"/>
<name>A0A2H0N519_9BACT</name>
<dbReference type="GO" id="GO:0047429">
    <property type="term" value="F:nucleoside triphosphate diphosphatase activity"/>
    <property type="evidence" value="ECO:0007669"/>
    <property type="project" value="InterPro"/>
</dbReference>
<dbReference type="PANTHER" id="PTHR11067:SF9">
    <property type="entry name" value="INOSINE TRIPHOSPHATE PYROPHOSPHATASE"/>
    <property type="match status" value="1"/>
</dbReference>